<accession>A0ABN8ZQA4</accession>
<organism evidence="1 2">
    <name type="scientific">Rangifer tarandus platyrhynchus</name>
    <name type="common">Svalbard reindeer</name>
    <dbReference type="NCBI Taxonomy" id="3082113"/>
    <lineage>
        <taxon>Eukaryota</taxon>
        <taxon>Metazoa</taxon>
        <taxon>Chordata</taxon>
        <taxon>Craniata</taxon>
        <taxon>Vertebrata</taxon>
        <taxon>Euteleostomi</taxon>
        <taxon>Mammalia</taxon>
        <taxon>Eutheria</taxon>
        <taxon>Laurasiatheria</taxon>
        <taxon>Artiodactyla</taxon>
        <taxon>Ruminantia</taxon>
        <taxon>Pecora</taxon>
        <taxon>Cervidae</taxon>
        <taxon>Odocoileinae</taxon>
        <taxon>Rangifer</taxon>
    </lineage>
</organism>
<dbReference type="Proteomes" id="UP001176941">
    <property type="component" value="Chromosome 5"/>
</dbReference>
<name>A0ABN8ZQA4_RANTA</name>
<proteinExistence type="predicted"/>
<dbReference type="EMBL" id="OX459941">
    <property type="protein sequence ID" value="CAI9176122.1"/>
    <property type="molecule type" value="Genomic_DNA"/>
</dbReference>
<evidence type="ECO:0000313" key="2">
    <source>
        <dbReference type="Proteomes" id="UP001176941"/>
    </source>
</evidence>
<sequence>MSSSNRCFLACIQVSQETCKVVCYSHLLKNLPQSVVIHTVKGFGIVNEAEVDVFLEFSCFLHDPTNVGNLTSGSSAFSKSILYIWKFSVNTLLKPSLKDFDHYLASM</sequence>
<keyword evidence="2" id="KW-1185">Reference proteome</keyword>
<evidence type="ECO:0000313" key="1">
    <source>
        <dbReference type="EMBL" id="CAI9176122.1"/>
    </source>
</evidence>
<protein>
    <submittedName>
        <fullName evidence="1">Uncharacterized protein</fullName>
    </submittedName>
</protein>
<gene>
    <name evidence="1" type="ORF">MRATA1EN1_LOCUS25084</name>
</gene>
<reference evidence="1" key="1">
    <citation type="submission" date="2023-04" db="EMBL/GenBank/DDBJ databases">
        <authorList>
            <consortium name="ELIXIR-Norway"/>
        </authorList>
    </citation>
    <scope>NUCLEOTIDE SEQUENCE [LARGE SCALE GENOMIC DNA]</scope>
</reference>